<sequence length="228" mass="24953">MQERRLCLGSLLAGVDWDSFCDSGVGSTLSEGRASSSAARLMRPSSNPHNDTAMPDPAPPISHYSRSHYAVRISCAPWGDSSPSRFLATPINVHLLSDPNLPDDPLRPYLDKVSVCMYIYCHPGNELDVRLGQACREGYRVPRQVASELGSICFKMEAAGVVNTVPSLVIRGICDYCDAHKNDYWQEYAAATAAAYSKLLLSIVARTEHISLKDFNSTSRLSAGSKRQ</sequence>
<organism evidence="1 2">
    <name type="scientific">Fusarium decemcellulare</name>
    <dbReference type="NCBI Taxonomy" id="57161"/>
    <lineage>
        <taxon>Eukaryota</taxon>
        <taxon>Fungi</taxon>
        <taxon>Dikarya</taxon>
        <taxon>Ascomycota</taxon>
        <taxon>Pezizomycotina</taxon>
        <taxon>Sordariomycetes</taxon>
        <taxon>Hypocreomycetidae</taxon>
        <taxon>Hypocreales</taxon>
        <taxon>Nectriaceae</taxon>
        <taxon>Fusarium</taxon>
        <taxon>Fusarium decemcellulare species complex</taxon>
    </lineage>
</organism>
<evidence type="ECO:0000313" key="2">
    <source>
        <dbReference type="Proteomes" id="UP001148629"/>
    </source>
</evidence>
<dbReference type="Proteomes" id="UP001148629">
    <property type="component" value="Unassembled WGS sequence"/>
</dbReference>
<comment type="caution">
    <text evidence="1">The sequence shown here is derived from an EMBL/GenBank/DDBJ whole genome shotgun (WGS) entry which is preliminary data.</text>
</comment>
<protein>
    <submittedName>
        <fullName evidence="1">Uncharacterized protein</fullName>
    </submittedName>
</protein>
<reference evidence="1" key="1">
    <citation type="submission" date="2022-08" db="EMBL/GenBank/DDBJ databases">
        <title>Genome Sequence of Fusarium decemcellulare.</title>
        <authorList>
            <person name="Buettner E."/>
        </authorList>
    </citation>
    <scope>NUCLEOTIDE SEQUENCE</scope>
    <source>
        <strain evidence="1">Babe19</strain>
    </source>
</reference>
<name>A0ACC1SX94_9HYPO</name>
<proteinExistence type="predicted"/>
<gene>
    <name evidence="1" type="ORF">NM208_g1106</name>
</gene>
<dbReference type="EMBL" id="JANRMS010000054">
    <property type="protein sequence ID" value="KAJ3548235.1"/>
    <property type="molecule type" value="Genomic_DNA"/>
</dbReference>
<accession>A0ACC1SX94</accession>
<evidence type="ECO:0000313" key="1">
    <source>
        <dbReference type="EMBL" id="KAJ3548235.1"/>
    </source>
</evidence>
<keyword evidence="2" id="KW-1185">Reference proteome</keyword>